<dbReference type="PANTHER" id="PTHR23354">
    <property type="entry name" value="NUCLEOLAR PROTEIN 7/ESTROGEN RECEPTOR COACTIVATOR-RELATED"/>
    <property type="match status" value="1"/>
</dbReference>
<accession>A0A1S3DIS7</accession>
<dbReference type="Proteomes" id="UP000079169">
    <property type="component" value="Unplaced"/>
</dbReference>
<proteinExistence type="predicted"/>
<evidence type="ECO:0000256" key="1">
    <source>
        <dbReference type="ARBA" id="ARBA00004370"/>
    </source>
</evidence>
<evidence type="ECO:0000256" key="3">
    <source>
        <dbReference type="ARBA" id="ARBA00004496"/>
    </source>
</evidence>
<dbReference type="PANTHER" id="PTHR23354:SF131">
    <property type="entry name" value="MTOR-ASSOCIATED PROTEIN MEAK7"/>
    <property type="match status" value="1"/>
</dbReference>
<feature type="domain" description="TLDc" evidence="11">
    <location>
        <begin position="224"/>
        <end position="390"/>
    </location>
</feature>
<dbReference type="GO" id="GO:0016020">
    <property type="term" value="C:membrane"/>
    <property type="evidence" value="ECO:0007669"/>
    <property type="project" value="UniProtKB-SubCell"/>
</dbReference>
<evidence type="ECO:0000256" key="10">
    <source>
        <dbReference type="SAM" id="MobiDB-lite"/>
    </source>
</evidence>
<comment type="subcellular location">
    <subcellularLocation>
        <location evidence="3">Cytoplasm</location>
    </subcellularLocation>
    <subcellularLocation>
        <location evidence="2">Lysosome</location>
    </subcellularLocation>
    <subcellularLocation>
        <location evidence="1">Membrane</location>
    </subcellularLocation>
</comment>
<keyword evidence="4" id="KW-0963">Cytoplasm</keyword>
<keyword evidence="6" id="KW-0458">Lysosome</keyword>
<evidence type="ECO:0000313" key="13">
    <source>
        <dbReference type="RefSeq" id="XP_008482515.1"/>
    </source>
</evidence>
<sequence length="390" mass="45355">MSNKLKDMSQNTKTPNVSQKGDNCNKHILRHSGLTAAERENIILLTKENYYINLNMIPSHWKLLNEDYMKYLMHHLFGQIGQEISLKTFADAYTTMVHGTSRVQRRMLWRMLSHPPNPISYSTLSTYLSHLTRTYLEITRNYQDFWAQRTKPILTYKMEAFADFLLTKYAKFKSVDLSRNEIYFEKWIEETRLMQMLHQDVYKCIYSPNYKPFAAVDAEKSQSCLLDALDVIWLNFHLDNPLHETWTLLYSSNLYDDTLRTLADSIVNKGSTVLVMQDTQGNVFGAYTPSVWRESKAFFGSSKCFLFRLDPTYRRLATTIPDKYYMYLNAYSSDSPRGLGIGGPLGTCGLWLDEIYGQGYSSPRCLDFEFGPLLDTEGFVIEHIQVWSVL</sequence>
<gene>
    <name evidence="13" type="primary">LOC103519212</name>
</gene>
<feature type="compositionally biased region" description="Polar residues" evidence="10">
    <location>
        <begin position="8"/>
        <end position="22"/>
    </location>
</feature>
<dbReference type="PaxDb" id="121845-A0A1S3DIS7"/>
<dbReference type="GO" id="GO:0006979">
    <property type="term" value="P:response to oxidative stress"/>
    <property type="evidence" value="ECO:0007669"/>
    <property type="project" value="TreeGrafter"/>
</dbReference>
<name>A0A1S3DIS7_DIACI</name>
<dbReference type="InterPro" id="IPR006571">
    <property type="entry name" value="TLDc_dom"/>
</dbReference>
<evidence type="ECO:0000256" key="4">
    <source>
        <dbReference type="ARBA" id="ARBA00022490"/>
    </source>
</evidence>
<dbReference type="Pfam" id="PF07534">
    <property type="entry name" value="TLD"/>
    <property type="match status" value="1"/>
</dbReference>
<evidence type="ECO:0000256" key="8">
    <source>
        <dbReference type="ARBA" id="ARBA00041780"/>
    </source>
</evidence>
<dbReference type="GO" id="GO:0005764">
    <property type="term" value="C:lysosome"/>
    <property type="evidence" value="ECO:0007669"/>
    <property type="project" value="UniProtKB-SubCell"/>
</dbReference>
<evidence type="ECO:0000313" key="12">
    <source>
        <dbReference type="Proteomes" id="UP000079169"/>
    </source>
</evidence>
<dbReference type="KEGG" id="dci:103519212"/>
<dbReference type="AlphaFoldDB" id="A0A1S3DIS7"/>
<dbReference type="SMART" id="SM00584">
    <property type="entry name" value="TLDc"/>
    <property type="match status" value="1"/>
</dbReference>
<dbReference type="OMA" id="GKKMHSD"/>
<dbReference type="PROSITE" id="PS51886">
    <property type="entry name" value="TLDC"/>
    <property type="match status" value="1"/>
</dbReference>
<evidence type="ECO:0000256" key="2">
    <source>
        <dbReference type="ARBA" id="ARBA00004371"/>
    </source>
</evidence>
<protein>
    <recommendedName>
        <fullName evidence="7">MTOR-associated protein MEAK7</fullName>
    </recommendedName>
    <alternativeName>
        <fullName evidence="9">TBC/LysM-associated domain-containing protein 1</fullName>
    </alternativeName>
    <alternativeName>
        <fullName evidence="8">TLD domain-containing protein 1</fullName>
    </alternativeName>
</protein>
<reference evidence="13" key="1">
    <citation type="submission" date="2025-08" db="UniProtKB">
        <authorList>
            <consortium name="RefSeq"/>
        </authorList>
    </citation>
    <scope>IDENTIFICATION</scope>
</reference>
<evidence type="ECO:0000256" key="7">
    <source>
        <dbReference type="ARBA" id="ARBA00039594"/>
    </source>
</evidence>
<feature type="region of interest" description="Disordered" evidence="10">
    <location>
        <begin position="1"/>
        <end position="24"/>
    </location>
</feature>
<dbReference type="RefSeq" id="XP_008482515.1">
    <property type="nucleotide sequence ID" value="XM_008484293.3"/>
</dbReference>
<dbReference type="GeneID" id="103519212"/>
<dbReference type="STRING" id="121845.A0A1S3DIS7"/>
<dbReference type="GO" id="GO:0005634">
    <property type="term" value="C:nucleus"/>
    <property type="evidence" value="ECO:0007669"/>
    <property type="project" value="TreeGrafter"/>
</dbReference>
<evidence type="ECO:0000259" key="11">
    <source>
        <dbReference type="PROSITE" id="PS51886"/>
    </source>
</evidence>
<evidence type="ECO:0000256" key="9">
    <source>
        <dbReference type="ARBA" id="ARBA00042134"/>
    </source>
</evidence>
<keyword evidence="5" id="KW-0472">Membrane</keyword>
<evidence type="ECO:0000256" key="6">
    <source>
        <dbReference type="ARBA" id="ARBA00023228"/>
    </source>
</evidence>
<evidence type="ECO:0000256" key="5">
    <source>
        <dbReference type="ARBA" id="ARBA00023136"/>
    </source>
</evidence>
<organism evidence="12 13">
    <name type="scientific">Diaphorina citri</name>
    <name type="common">Asian citrus psyllid</name>
    <dbReference type="NCBI Taxonomy" id="121845"/>
    <lineage>
        <taxon>Eukaryota</taxon>
        <taxon>Metazoa</taxon>
        <taxon>Ecdysozoa</taxon>
        <taxon>Arthropoda</taxon>
        <taxon>Hexapoda</taxon>
        <taxon>Insecta</taxon>
        <taxon>Pterygota</taxon>
        <taxon>Neoptera</taxon>
        <taxon>Paraneoptera</taxon>
        <taxon>Hemiptera</taxon>
        <taxon>Sternorrhyncha</taxon>
        <taxon>Psylloidea</taxon>
        <taxon>Psyllidae</taxon>
        <taxon>Diaphorininae</taxon>
        <taxon>Diaphorina</taxon>
    </lineage>
</organism>
<keyword evidence="12" id="KW-1185">Reference proteome</keyword>